<keyword evidence="1" id="KW-0614">Plasmid</keyword>
<reference evidence="1" key="1">
    <citation type="submission" date="2012-01" db="EMBL/GenBank/DDBJ databases">
        <authorList>
            <person name="Summers A.O."/>
            <person name="Wireman J."/>
        </authorList>
    </citation>
    <scope>NUCLEOTIDE SEQUENCE</scope>
    <source>
        <strain evidence="1">14</strain>
        <plasmid evidence="1">p14-120</plasmid>
    </source>
</reference>
<accession>I3W322</accession>
<sequence>MLVNNAAGRDAAQKALSDIMKQIEFDITAAELAAYLFKPGHASRSLW</sequence>
<dbReference type="AlphaFoldDB" id="I3W322"/>
<protein>
    <submittedName>
        <fullName evidence="1">Uncharacterized protein</fullName>
    </submittedName>
</protein>
<geneLocation type="plasmid" evidence="1">
    <name>p14-120</name>
</geneLocation>
<name>I3W322_9ENTR</name>
<evidence type="ECO:0000313" key="1">
    <source>
        <dbReference type="EMBL" id="AFK89999.1"/>
    </source>
</evidence>
<dbReference type="EMBL" id="JQ418538">
    <property type="protein sequence ID" value="AFK89999.1"/>
    <property type="molecule type" value="Genomic_DNA"/>
</dbReference>
<organism evidence="1">
    <name type="scientific">Salmonella sp. 14</name>
    <dbReference type="NCBI Taxonomy" id="1179812"/>
    <lineage>
        <taxon>Bacteria</taxon>
        <taxon>Pseudomonadati</taxon>
        <taxon>Pseudomonadota</taxon>
        <taxon>Gammaproteobacteria</taxon>
        <taxon>Enterobacterales</taxon>
        <taxon>Enterobacteriaceae</taxon>
        <taxon>Salmonella</taxon>
    </lineage>
</organism>
<proteinExistence type="predicted"/>